<evidence type="ECO:0000313" key="3">
    <source>
        <dbReference type="EMBL" id="WIW70698.1"/>
    </source>
</evidence>
<dbReference type="GO" id="GO:0016787">
    <property type="term" value="F:hydrolase activity"/>
    <property type="evidence" value="ECO:0007669"/>
    <property type="project" value="UniProtKB-KW"/>
</dbReference>
<dbReference type="InterPro" id="IPR003010">
    <property type="entry name" value="C-N_Hydrolase"/>
</dbReference>
<dbReference type="PANTHER" id="PTHR23088:SF27">
    <property type="entry name" value="DEAMINATED GLUTATHIONE AMIDASE"/>
    <property type="match status" value="1"/>
</dbReference>
<evidence type="ECO:0000256" key="1">
    <source>
        <dbReference type="ARBA" id="ARBA00010613"/>
    </source>
</evidence>
<dbReference type="PROSITE" id="PS50263">
    <property type="entry name" value="CN_HYDROLASE"/>
    <property type="match status" value="1"/>
</dbReference>
<comment type="similarity">
    <text evidence="1">Belongs to the carbon-nitrogen hydrolase superfamily. NIT1/NIT2 family.</text>
</comment>
<gene>
    <name evidence="3" type="ORF">P3F81_12595</name>
</gene>
<name>A0A9Y2ESB3_9FIRM</name>
<keyword evidence="3" id="KW-0378">Hydrolase</keyword>
<dbReference type="PANTHER" id="PTHR23088">
    <property type="entry name" value="NITRILASE-RELATED"/>
    <property type="match status" value="1"/>
</dbReference>
<feature type="domain" description="CN hydrolase" evidence="2">
    <location>
        <begin position="1"/>
        <end position="237"/>
    </location>
</feature>
<dbReference type="CDD" id="cd07583">
    <property type="entry name" value="nitrilase_5"/>
    <property type="match status" value="1"/>
</dbReference>
<protein>
    <submittedName>
        <fullName evidence="3">Carbon-nitrogen family hydrolase</fullName>
    </submittedName>
</protein>
<evidence type="ECO:0000313" key="4">
    <source>
        <dbReference type="Proteomes" id="UP001243623"/>
    </source>
</evidence>
<organism evidence="3 4">
    <name type="scientific">Selenobaculum gibii</name>
    <dbReference type="NCBI Taxonomy" id="3054208"/>
    <lineage>
        <taxon>Bacteria</taxon>
        <taxon>Bacillati</taxon>
        <taxon>Bacillota</taxon>
        <taxon>Negativicutes</taxon>
        <taxon>Selenomonadales</taxon>
        <taxon>Selenomonadaceae</taxon>
        <taxon>Selenobaculum</taxon>
    </lineage>
</organism>
<dbReference type="AlphaFoldDB" id="A0A9Y2ESB3"/>
<dbReference type="RefSeq" id="WP_147669479.1">
    <property type="nucleotide sequence ID" value="NZ_CP120678.1"/>
</dbReference>
<reference evidence="3" key="1">
    <citation type="submission" date="2023-03" db="EMBL/GenBank/DDBJ databases">
        <title>Selenobaculum gbiensis gen. nov. sp. nov., a new bacterium isolated from the gut microbiota of IBD patient.</title>
        <authorList>
            <person name="Yeo S."/>
            <person name="Park H."/>
            <person name="Huh C.S."/>
        </authorList>
    </citation>
    <scope>NUCLEOTIDE SEQUENCE</scope>
    <source>
        <strain evidence="3">ICN-92133</strain>
    </source>
</reference>
<dbReference type="Proteomes" id="UP001243623">
    <property type="component" value="Chromosome"/>
</dbReference>
<dbReference type="InterPro" id="IPR036526">
    <property type="entry name" value="C-N_Hydrolase_sf"/>
</dbReference>
<accession>A0A9Y2ESB3</accession>
<dbReference type="Pfam" id="PF00795">
    <property type="entry name" value="CN_hydrolase"/>
    <property type="match status" value="1"/>
</dbReference>
<dbReference type="EMBL" id="CP120678">
    <property type="protein sequence ID" value="WIW70698.1"/>
    <property type="molecule type" value="Genomic_DNA"/>
</dbReference>
<dbReference type="SUPFAM" id="SSF56317">
    <property type="entry name" value="Carbon-nitrogen hydrolase"/>
    <property type="match status" value="1"/>
</dbReference>
<proteinExistence type="inferred from homology"/>
<keyword evidence="4" id="KW-1185">Reference proteome</keyword>
<evidence type="ECO:0000259" key="2">
    <source>
        <dbReference type="PROSITE" id="PS50263"/>
    </source>
</evidence>
<sequence length="260" mass="29793">MKVSLLQMQIKLGDFTSNQATIHRLIEKSMENKPDIIALPEMWNVGFFPRPLNEYADPNGEKCQSFLSNLAKQYNVNIVGGSIARITDKQLYNTNYTFDRSGNLVASYDKIHLFSPAKEDKLFTAGNKYVVFELDGIRCAVIICYDLRFCELVRSLTVQNVDLLFIPAAWPIERKMHWEILSQARAIENQCFVAAINGSGRFHKFHLCGNSMLINPWGKILEKATEAESIIVAELNLQLLQEIRSSINVFHDRRPDLYFK</sequence>
<dbReference type="KEGG" id="sgbi:P3F81_12595"/>
<dbReference type="Gene3D" id="3.60.110.10">
    <property type="entry name" value="Carbon-nitrogen hydrolase"/>
    <property type="match status" value="1"/>
</dbReference>